<comment type="pathway">
    <text evidence="1">Aromatic compound metabolism; 4-hydroxyphenylacetate degradation; pyruvate and succinate semialdehyde from 4-hydroxyphenylacetate: step 1/7.</text>
</comment>
<dbReference type="AlphaFoldDB" id="A0A1H0HH64"/>
<dbReference type="Gene3D" id="2.30.110.10">
    <property type="entry name" value="Electron Transport, Fmn-binding Protein, Chain A"/>
    <property type="match status" value="1"/>
</dbReference>
<dbReference type="GO" id="GO:0042537">
    <property type="term" value="P:benzene-containing compound metabolic process"/>
    <property type="evidence" value="ECO:0007669"/>
    <property type="project" value="InterPro"/>
</dbReference>
<evidence type="ECO:0000313" key="10">
    <source>
        <dbReference type="Proteomes" id="UP000198549"/>
    </source>
</evidence>
<keyword evidence="4" id="KW-0285">Flavoprotein</keyword>
<dbReference type="Proteomes" id="UP000198549">
    <property type="component" value="Chromosome I"/>
</dbReference>
<evidence type="ECO:0000256" key="3">
    <source>
        <dbReference type="ARBA" id="ARBA00015398"/>
    </source>
</evidence>
<evidence type="ECO:0000256" key="6">
    <source>
        <dbReference type="ARBA" id="ARBA00023002"/>
    </source>
</evidence>
<evidence type="ECO:0000256" key="5">
    <source>
        <dbReference type="ARBA" id="ARBA00022797"/>
    </source>
</evidence>
<dbReference type="GO" id="GO:0016651">
    <property type="term" value="F:oxidoreductase activity, acting on NAD(P)H"/>
    <property type="evidence" value="ECO:0007669"/>
    <property type="project" value="InterPro"/>
</dbReference>
<comment type="similarity">
    <text evidence="2">Belongs to the non-flavoprotein flavin reductase family. HpaC subfamily.</text>
</comment>
<dbReference type="GO" id="GO:0051287">
    <property type="term" value="F:NAD binding"/>
    <property type="evidence" value="ECO:0007669"/>
    <property type="project" value="InterPro"/>
</dbReference>
<evidence type="ECO:0000256" key="2">
    <source>
        <dbReference type="ARBA" id="ARBA00006032"/>
    </source>
</evidence>
<dbReference type="SMART" id="SM00903">
    <property type="entry name" value="Flavin_Reduct"/>
    <property type="match status" value="1"/>
</dbReference>
<dbReference type="InterPro" id="IPR050268">
    <property type="entry name" value="NADH-dep_flavin_reductase"/>
</dbReference>
<proteinExistence type="inferred from homology"/>
<keyword evidence="7" id="KW-0520">NAD</keyword>
<dbReference type="GO" id="GO:0004497">
    <property type="term" value="F:monooxygenase activity"/>
    <property type="evidence" value="ECO:0007669"/>
    <property type="project" value="UniProtKB-KW"/>
</dbReference>
<evidence type="ECO:0000256" key="4">
    <source>
        <dbReference type="ARBA" id="ARBA00022630"/>
    </source>
</evidence>
<keyword evidence="9" id="KW-0503">Monooxygenase</keyword>
<keyword evidence="5" id="KW-0058">Aromatic hydrocarbons catabolism</keyword>
<evidence type="ECO:0000256" key="7">
    <source>
        <dbReference type="ARBA" id="ARBA00023027"/>
    </source>
</evidence>
<dbReference type="Pfam" id="PF01613">
    <property type="entry name" value="Flavin_Reduct"/>
    <property type="match status" value="1"/>
</dbReference>
<dbReference type="PANTHER" id="PTHR30466:SF1">
    <property type="entry name" value="FMN REDUCTASE (NADH) RUTF"/>
    <property type="match status" value="1"/>
</dbReference>
<name>A0A1H0HH64_PSERE</name>
<dbReference type="InterPro" id="IPR011982">
    <property type="entry name" value="HPA_mOase_red"/>
</dbReference>
<dbReference type="UniPathway" id="UPA00208">
    <property type="reaction ID" value="UER00416"/>
</dbReference>
<dbReference type="GO" id="GO:0042602">
    <property type="term" value="F:riboflavin reductase (NADPH) activity"/>
    <property type="evidence" value="ECO:0007669"/>
    <property type="project" value="TreeGrafter"/>
</dbReference>
<dbReference type="InterPro" id="IPR012349">
    <property type="entry name" value="Split_barrel_FMN-bd"/>
</dbReference>
<reference evidence="9 10" key="1">
    <citation type="submission" date="2016-10" db="EMBL/GenBank/DDBJ databases">
        <authorList>
            <person name="de Groot N.N."/>
        </authorList>
    </citation>
    <scope>NUCLEOTIDE SEQUENCE [LARGE SCALE GENOMIC DNA]</scope>
    <source>
        <strain evidence="9 10">BS3776</strain>
    </source>
</reference>
<sequence length="180" mass="19577">MAVLLKEGGIDMADLSQQQIDFRNAMAQLPAAVNIITTNGPGGRCGITASAVCSVTDSPPTVLVCVNRNSATHDVFRTNGHLCVNVLCGEQEELARHFAGMTKVPMEERFAWDLWDDGAAGVPVLRDALVQLQGRISECKEVGSHSVMFVELTKVGVREPRDSLVYFNRLFHRVEHASAA</sequence>
<organism evidence="9 10">
    <name type="scientific">Pseudomonas reinekei</name>
    <dbReference type="NCBI Taxonomy" id="395598"/>
    <lineage>
        <taxon>Bacteria</taxon>
        <taxon>Pseudomonadati</taxon>
        <taxon>Pseudomonadota</taxon>
        <taxon>Gammaproteobacteria</taxon>
        <taxon>Pseudomonadales</taxon>
        <taxon>Pseudomonadaceae</taxon>
        <taxon>Pseudomonas</taxon>
    </lineage>
</organism>
<gene>
    <name evidence="9" type="ORF">SAMN04490202_0102</name>
</gene>
<feature type="domain" description="Flavin reductase like" evidence="8">
    <location>
        <begin position="26"/>
        <end position="173"/>
    </location>
</feature>
<dbReference type="GO" id="GO:0010181">
    <property type="term" value="F:FMN binding"/>
    <property type="evidence" value="ECO:0007669"/>
    <property type="project" value="InterPro"/>
</dbReference>
<dbReference type="GO" id="GO:0006208">
    <property type="term" value="P:pyrimidine nucleobase catabolic process"/>
    <property type="evidence" value="ECO:0007669"/>
    <property type="project" value="TreeGrafter"/>
</dbReference>
<evidence type="ECO:0000256" key="1">
    <source>
        <dbReference type="ARBA" id="ARBA00005112"/>
    </source>
</evidence>
<protein>
    <recommendedName>
        <fullName evidence="3">4-hydroxyphenylacetate 3-monooxygenase reductase component</fullName>
    </recommendedName>
</protein>
<evidence type="ECO:0000259" key="8">
    <source>
        <dbReference type="SMART" id="SM00903"/>
    </source>
</evidence>
<dbReference type="PANTHER" id="PTHR30466">
    <property type="entry name" value="FLAVIN REDUCTASE"/>
    <property type="match status" value="1"/>
</dbReference>
<dbReference type="SUPFAM" id="SSF50475">
    <property type="entry name" value="FMN-binding split barrel"/>
    <property type="match status" value="1"/>
</dbReference>
<dbReference type="EMBL" id="LT629709">
    <property type="protein sequence ID" value="SDO18559.1"/>
    <property type="molecule type" value="Genomic_DNA"/>
</dbReference>
<dbReference type="NCBIfam" id="TIGR02296">
    <property type="entry name" value="HpaC"/>
    <property type="match status" value="1"/>
</dbReference>
<evidence type="ECO:0000313" key="9">
    <source>
        <dbReference type="EMBL" id="SDO18559.1"/>
    </source>
</evidence>
<accession>A0A1H0HH64</accession>
<keyword evidence="6" id="KW-0560">Oxidoreductase</keyword>
<dbReference type="InterPro" id="IPR002563">
    <property type="entry name" value="Flavin_Rdtase-like_dom"/>
</dbReference>